<dbReference type="EMBL" id="JAVIJP010000004">
    <property type="protein sequence ID" value="KAL3654617.1"/>
    <property type="molecule type" value="Genomic_DNA"/>
</dbReference>
<accession>A0ABD3EJL8</accession>
<evidence type="ECO:0008006" key="4">
    <source>
        <dbReference type="Google" id="ProtNLM"/>
    </source>
</evidence>
<dbReference type="Gene3D" id="1.10.510.10">
    <property type="entry name" value="Transferase(Phosphotransferase) domain 1"/>
    <property type="match status" value="1"/>
</dbReference>
<proteinExistence type="predicted"/>
<dbReference type="Proteomes" id="UP001632038">
    <property type="component" value="Unassembled WGS sequence"/>
</dbReference>
<comment type="caution">
    <text evidence="2">The sequence shown here is derived from an EMBL/GenBank/DDBJ whole genome shotgun (WGS) entry which is preliminary data.</text>
</comment>
<keyword evidence="3" id="KW-1185">Reference proteome</keyword>
<evidence type="ECO:0000313" key="2">
    <source>
        <dbReference type="EMBL" id="KAL3654617.1"/>
    </source>
</evidence>
<evidence type="ECO:0000313" key="3">
    <source>
        <dbReference type="Proteomes" id="UP001632038"/>
    </source>
</evidence>
<dbReference type="InterPro" id="IPR011009">
    <property type="entry name" value="Kinase-like_dom_sf"/>
</dbReference>
<name>A0ABD3EJL8_9LAMI</name>
<feature type="compositionally biased region" description="Basic residues" evidence="1">
    <location>
        <begin position="1"/>
        <end position="10"/>
    </location>
</feature>
<evidence type="ECO:0000256" key="1">
    <source>
        <dbReference type="SAM" id="MobiDB-lite"/>
    </source>
</evidence>
<sequence length="267" mass="30392">MNPNCQKKKKLNEPYDYTPSLPNQKISPPNPKCHSRCLDHRWPSHRFAATTTTIVRSAVHYHLPLSHCFESFHRRDHRSQCRRNSKNPKLEIAPAIWIIFKSFNILQAHFLKFYCRFHLILNVCKIPPFILPIPSLCALPPNLSDLVQANLGIQASKTGRLQLSDISDDAPNILISARIPFKPDVAFVSKSSKFYFKNQGKRQEPYSNYERGAIGVVIVIQGRATLLAYLNEEAKVVHHDVKSSSILLDRKWNASVSDLKACLTIGI</sequence>
<gene>
    <name evidence="2" type="ORF">CASFOL_001602</name>
</gene>
<dbReference type="SUPFAM" id="SSF56112">
    <property type="entry name" value="Protein kinase-like (PK-like)"/>
    <property type="match status" value="1"/>
</dbReference>
<dbReference type="AlphaFoldDB" id="A0ABD3EJL8"/>
<feature type="region of interest" description="Disordered" evidence="1">
    <location>
        <begin position="1"/>
        <end position="29"/>
    </location>
</feature>
<reference evidence="3" key="1">
    <citation type="journal article" date="2024" name="IScience">
        <title>Strigolactones Initiate the Formation of Haustorium-like Structures in Castilleja.</title>
        <authorList>
            <person name="Buerger M."/>
            <person name="Peterson D."/>
            <person name="Chory J."/>
        </authorList>
    </citation>
    <scope>NUCLEOTIDE SEQUENCE [LARGE SCALE GENOMIC DNA]</scope>
</reference>
<organism evidence="2 3">
    <name type="scientific">Castilleja foliolosa</name>
    <dbReference type="NCBI Taxonomy" id="1961234"/>
    <lineage>
        <taxon>Eukaryota</taxon>
        <taxon>Viridiplantae</taxon>
        <taxon>Streptophyta</taxon>
        <taxon>Embryophyta</taxon>
        <taxon>Tracheophyta</taxon>
        <taxon>Spermatophyta</taxon>
        <taxon>Magnoliopsida</taxon>
        <taxon>eudicotyledons</taxon>
        <taxon>Gunneridae</taxon>
        <taxon>Pentapetalae</taxon>
        <taxon>asterids</taxon>
        <taxon>lamiids</taxon>
        <taxon>Lamiales</taxon>
        <taxon>Orobanchaceae</taxon>
        <taxon>Pedicularideae</taxon>
        <taxon>Castillejinae</taxon>
        <taxon>Castilleja</taxon>
    </lineage>
</organism>
<protein>
    <recommendedName>
        <fullName evidence="4">Protein kinase domain-containing protein</fullName>
    </recommendedName>
</protein>